<evidence type="ECO:0000313" key="2">
    <source>
        <dbReference type="WBParaSite" id="ACRNAN_scaffold8030.g21612.t1"/>
    </source>
</evidence>
<dbReference type="AlphaFoldDB" id="A0A914EI36"/>
<protein>
    <submittedName>
        <fullName evidence="2">Transposase</fullName>
    </submittedName>
</protein>
<dbReference type="PANTHER" id="PTHR47326:SF1">
    <property type="entry name" value="HTH PSQ-TYPE DOMAIN-CONTAINING PROTEIN"/>
    <property type="match status" value="1"/>
</dbReference>
<accession>A0A914EI36</accession>
<dbReference type="Gene3D" id="3.30.420.10">
    <property type="entry name" value="Ribonuclease H-like superfamily/Ribonuclease H"/>
    <property type="match status" value="1"/>
</dbReference>
<organism evidence="1 2">
    <name type="scientific">Acrobeloides nanus</name>
    <dbReference type="NCBI Taxonomy" id="290746"/>
    <lineage>
        <taxon>Eukaryota</taxon>
        <taxon>Metazoa</taxon>
        <taxon>Ecdysozoa</taxon>
        <taxon>Nematoda</taxon>
        <taxon>Chromadorea</taxon>
        <taxon>Rhabditida</taxon>
        <taxon>Tylenchina</taxon>
        <taxon>Cephalobomorpha</taxon>
        <taxon>Cephaloboidea</taxon>
        <taxon>Cephalobidae</taxon>
        <taxon>Acrobeloides</taxon>
    </lineage>
</organism>
<keyword evidence="1" id="KW-1185">Reference proteome</keyword>
<name>A0A914EI36_9BILA</name>
<reference evidence="2" key="1">
    <citation type="submission" date="2022-11" db="UniProtKB">
        <authorList>
            <consortium name="WormBaseParasite"/>
        </authorList>
    </citation>
    <scope>IDENTIFICATION</scope>
</reference>
<dbReference type="PANTHER" id="PTHR47326">
    <property type="entry name" value="TRANSPOSABLE ELEMENT TC3 TRANSPOSASE-LIKE PROTEIN"/>
    <property type="match status" value="1"/>
</dbReference>
<dbReference type="Proteomes" id="UP000887540">
    <property type="component" value="Unplaced"/>
</dbReference>
<dbReference type="WBParaSite" id="ACRNAN_scaffold8030.g21612.t1">
    <property type="protein sequence ID" value="ACRNAN_scaffold8030.g21612.t1"/>
    <property type="gene ID" value="ACRNAN_scaffold8030.g21612"/>
</dbReference>
<dbReference type="InterPro" id="IPR036397">
    <property type="entry name" value="RNaseH_sf"/>
</dbReference>
<dbReference type="GO" id="GO:0003676">
    <property type="term" value="F:nucleic acid binding"/>
    <property type="evidence" value="ECO:0007669"/>
    <property type="project" value="InterPro"/>
</dbReference>
<sequence>MGVNGFIGPFFWESDPRFPRERGINARWYEAMLIDQAIPALRDWQNFNQLVFQQDGAPAHYALCIRQLLNREFPGRWMGRGSARHPAPVAWPPRSPDLTPLDFWVWGHLKQQIFTQDFRPRTIDELKDAIRRAVAELNEDEEVRVRVFEEFRRRLDECVRRGGQSVERR</sequence>
<evidence type="ECO:0000313" key="1">
    <source>
        <dbReference type="Proteomes" id="UP000887540"/>
    </source>
</evidence>
<proteinExistence type="predicted"/>